<dbReference type="InterPro" id="IPR001901">
    <property type="entry name" value="Translocase_SecE/Sec61-g"/>
</dbReference>
<comment type="caution">
    <text evidence="8">Lacks conserved residue(s) required for the propagation of feature annotation.</text>
</comment>
<comment type="subunit">
    <text evidence="8">Component of the Sec protein translocase complex. Heterotrimer consisting of SecY, SecE and SecG subunits. The heterotrimers can form oligomers, although 1 heterotrimer is thought to be able to translocate proteins. Interacts with the ribosome. Interacts with SecDF, and other proteins may be involved. Interacts with SecA.</text>
</comment>
<keyword evidence="2 8" id="KW-0813">Transport</keyword>
<dbReference type="GO" id="GO:0008320">
    <property type="term" value="F:protein transmembrane transporter activity"/>
    <property type="evidence" value="ECO:0007669"/>
    <property type="project" value="UniProtKB-UniRule"/>
</dbReference>
<keyword evidence="6 8" id="KW-0811">Translocation</keyword>
<evidence type="ECO:0000313" key="10">
    <source>
        <dbReference type="Proteomes" id="UP000182229"/>
    </source>
</evidence>
<proteinExistence type="inferred from homology"/>
<comment type="caution">
    <text evidence="9">The sequence shown here is derived from an EMBL/GenBank/DDBJ whole genome shotgun (WGS) entry which is preliminary data.</text>
</comment>
<sequence length="147" mass="15961">MAAASEASQQANRSGMDPKRLVVIFFLIAGLIFAFFLEHVCGLIWARMGWGDPVIIDGLDWTVSTLLGFVIAAGLVVGAYVHPKTHALSLEVASELMKVTWPSWEETKASTMAVIVASIVAAILLFGIDTLAYNLMVEWIPAIWGKL</sequence>
<dbReference type="NCBIfam" id="TIGR00964">
    <property type="entry name" value="secE_bact"/>
    <property type="match status" value="1"/>
</dbReference>
<feature type="transmembrane region" description="Helical" evidence="8">
    <location>
        <begin position="61"/>
        <end position="81"/>
    </location>
</feature>
<keyword evidence="10" id="KW-1185">Reference proteome</keyword>
<dbReference type="GO" id="GO:0009306">
    <property type="term" value="P:protein secretion"/>
    <property type="evidence" value="ECO:0007669"/>
    <property type="project" value="UniProtKB-UniRule"/>
</dbReference>
<evidence type="ECO:0000256" key="2">
    <source>
        <dbReference type="ARBA" id="ARBA00022448"/>
    </source>
</evidence>
<reference evidence="9 10" key="2">
    <citation type="submission" date="2016-12" db="EMBL/GenBank/DDBJ databases">
        <title>Draft Genome Sequence of Cystobacter ferrugineus Strain Cbfe23.</title>
        <authorList>
            <person name="Akbar S."/>
            <person name="Dowd S.E."/>
            <person name="Stevens D.C."/>
        </authorList>
    </citation>
    <scope>NUCLEOTIDE SEQUENCE [LARGE SCALE GENOMIC DNA]</scope>
    <source>
        <strain evidence="9 10">Cbfe23</strain>
    </source>
</reference>
<evidence type="ECO:0000256" key="4">
    <source>
        <dbReference type="ARBA" id="ARBA00022927"/>
    </source>
</evidence>
<dbReference type="AlphaFoldDB" id="A0A1L9AYG1"/>
<gene>
    <name evidence="8" type="primary">secE</name>
    <name evidence="9" type="ORF">BON30_41500</name>
</gene>
<keyword evidence="4 8" id="KW-0653">Protein transport</keyword>
<keyword evidence="7 8" id="KW-0472">Membrane</keyword>
<name>A0A1L9AYG1_9BACT</name>
<dbReference type="GO" id="GO:0006605">
    <property type="term" value="P:protein targeting"/>
    <property type="evidence" value="ECO:0007669"/>
    <property type="project" value="UniProtKB-UniRule"/>
</dbReference>
<dbReference type="STRING" id="83449.BON30_41500"/>
<dbReference type="HAMAP" id="MF_00422">
    <property type="entry name" value="SecE"/>
    <property type="match status" value="1"/>
</dbReference>
<evidence type="ECO:0000256" key="1">
    <source>
        <dbReference type="ARBA" id="ARBA00004370"/>
    </source>
</evidence>
<dbReference type="RefSeq" id="WP_071904108.1">
    <property type="nucleotide sequence ID" value="NZ_MPIN01000016.1"/>
</dbReference>
<accession>A0A1L9AYG1</accession>
<dbReference type="GO" id="GO:0005886">
    <property type="term" value="C:plasma membrane"/>
    <property type="evidence" value="ECO:0007669"/>
    <property type="project" value="UniProtKB-UniRule"/>
</dbReference>
<reference evidence="10" key="1">
    <citation type="submission" date="2016-11" db="EMBL/GenBank/DDBJ databases">
        <authorList>
            <person name="Shukria A."/>
            <person name="Stevens D.C."/>
        </authorList>
    </citation>
    <scope>NUCLEOTIDE SEQUENCE [LARGE SCALE GENOMIC DNA]</scope>
    <source>
        <strain evidence="10">Cbfe23</strain>
    </source>
</reference>
<feature type="transmembrane region" description="Helical" evidence="8">
    <location>
        <begin position="21"/>
        <end position="46"/>
    </location>
</feature>
<feature type="transmembrane region" description="Helical" evidence="8">
    <location>
        <begin position="109"/>
        <end position="128"/>
    </location>
</feature>
<evidence type="ECO:0000256" key="6">
    <source>
        <dbReference type="ARBA" id="ARBA00023010"/>
    </source>
</evidence>
<evidence type="ECO:0000256" key="8">
    <source>
        <dbReference type="HAMAP-Rule" id="MF_00422"/>
    </source>
</evidence>
<evidence type="ECO:0000256" key="7">
    <source>
        <dbReference type="ARBA" id="ARBA00023136"/>
    </source>
</evidence>
<protein>
    <recommendedName>
        <fullName evidence="8">Protein translocase subunit SecE</fullName>
    </recommendedName>
</protein>
<dbReference type="Proteomes" id="UP000182229">
    <property type="component" value="Unassembled WGS sequence"/>
</dbReference>
<evidence type="ECO:0000256" key="3">
    <source>
        <dbReference type="ARBA" id="ARBA00022692"/>
    </source>
</evidence>
<dbReference type="InterPro" id="IPR005807">
    <property type="entry name" value="SecE_bac"/>
</dbReference>
<evidence type="ECO:0000256" key="5">
    <source>
        <dbReference type="ARBA" id="ARBA00022989"/>
    </source>
</evidence>
<keyword evidence="5 8" id="KW-1133">Transmembrane helix</keyword>
<comment type="function">
    <text evidence="8">Essential subunit of the Sec protein translocation channel SecYEG. Clamps together the 2 halves of SecY. May contact the channel plug during translocation.</text>
</comment>
<dbReference type="Gene3D" id="1.20.5.1030">
    <property type="entry name" value="Preprotein translocase secy subunit"/>
    <property type="match status" value="1"/>
</dbReference>
<dbReference type="GO" id="GO:0043952">
    <property type="term" value="P:protein transport by the Sec complex"/>
    <property type="evidence" value="ECO:0007669"/>
    <property type="project" value="UniProtKB-UniRule"/>
</dbReference>
<organism evidence="9 10">
    <name type="scientific">Cystobacter ferrugineus</name>
    <dbReference type="NCBI Taxonomy" id="83449"/>
    <lineage>
        <taxon>Bacteria</taxon>
        <taxon>Pseudomonadati</taxon>
        <taxon>Myxococcota</taxon>
        <taxon>Myxococcia</taxon>
        <taxon>Myxococcales</taxon>
        <taxon>Cystobacterineae</taxon>
        <taxon>Archangiaceae</taxon>
        <taxon>Cystobacter</taxon>
    </lineage>
</organism>
<dbReference type="EMBL" id="MPIN01000016">
    <property type="protein sequence ID" value="OJH35057.1"/>
    <property type="molecule type" value="Genomic_DNA"/>
</dbReference>
<comment type="similarity">
    <text evidence="8">Belongs to the SecE/SEC61-gamma family.</text>
</comment>
<dbReference type="InterPro" id="IPR038379">
    <property type="entry name" value="SecE_sf"/>
</dbReference>
<keyword evidence="8" id="KW-1003">Cell membrane</keyword>
<dbReference type="OrthoDB" id="5382262at2"/>
<keyword evidence="3 8" id="KW-0812">Transmembrane</keyword>
<dbReference type="GO" id="GO:0065002">
    <property type="term" value="P:intracellular protein transmembrane transport"/>
    <property type="evidence" value="ECO:0007669"/>
    <property type="project" value="UniProtKB-UniRule"/>
</dbReference>
<dbReference type="Pfam" id="PF00584">
    <property type="entry name" value="SecE"/>
    <property type="match status" value="1"/>
</dbReference>
<evidence type="ECO:0000313" key="9">
    <source>
        <dbReference type="EMBL" id="OJH35057.1"/>
    </source>
</evidence>
<comment type="subcellular location">
    <subcellularLocation>
        <location evidence="1">Membrane</location>
    </subcellularLocation>
</comment>